<sequence>MKLKLDENGHVVVSDGKPVYVHEDGKEIPFDAPAAMQKISGLNAEAKQHREAKGTAEAKLKEFDGIEDAAAALKAG</sequence>
<comment type="caution">
    <text evidence="1">The sequence shown here is derived from an EMBL/GenBank/DDBJ whole genome shotgun (WGS) entry which is preliminary data.</text>
</comment>
<name>A0A9X0ZV79_NEIEL</name>
<accession>A0A9X0ZV79</accession>
<reference evidence="1" key="1">
    <citation type="submission" date="2021-04" db="EMBL/GenBank/DDBJ databases">
        <title>Genomic characterization of endocarditis-associated Neisseria elongata subsp. nitroreducens.</title>
        <authorList>
            <person name="Schorner M."/>
            <person name="Passarelli-Araujo H."/>
            <person name="Scheffer M."/>
            <person name="Barazzetti F."/>
            <person name="Martins J."/>
            <person name="Machado H."/>
            <person name="Palmeiro J."/>
            <person name="Bazzo M."/>
        </authorList>
    </citation>
    <scope>NUCLEOTIDE SEQUENCE</scope>
    <source>
        <strain evidence="1">Nel_M001</strain>
    </source>
</reference>
<dbReference type="Proteomes" id="UP000708805">
    <property type="component" value="Unassembled WGS sequence"/>
</dbReference>
<dbReference type="AlphaFoldDB" id="A0A9X0ZV79"/>
<evidence type="ECO:0000313" key="2">
    <source>
        <dbReference type="Proteomes" id="UP000708805"/>
    </source>
</evidence>
<organism evidence="1 2">
    <name type="scientific">Neisseria elongata subsp. nitroreducens</name>
    <dbReference type="NCBI Taxonomy" id="90367"/>
    <lineage>
        <taxon>Bacteria</taxon>
        <taxon>Pseudomonadati</taxon>
        <taxon>Pseudomonadota</taxon>
        <taxon>Betaproteobacteria</taxon>
        <taxon>Neisseriales</taxon>
        <taxon>Neisseriaceae</taxon>
        <taxon>Neisseria</taxon>
    </lineage>
</organism>
<proteinExistence type="predicted"/>
<dbReference type="EMBL" id="JAGJWT010000002">
    <property type="protein sequence ID" value="MBS9339875.1"/>
    <property type="molecule type" value="Genomic_DNA"/>
</dbReference>
<protein>
    <submittedName>
        <fullName evidence="1">Uncharacterized protein</fullName>
    </submittedName>
</protein>
<dbReference type="RefSeq" id="WP_214037353.1">
    <property type="nucleotide sequence ID" value="NZ_JAGJWT010000002.1"/>
</dbReference>
<evidence type="ECO:0000313" key="1">
    <source>
        <dbReference type="EMBL" id="MBS9339875.1"/>
    </source>
</evidence>
<gene>
    <name evidence="1" type="ORF">J8641_03380</name>
</gene>